<comment type="caution">
    <text evidence="11">The sequence shown here is derived from an EMBL/GenBank/DDBJ whole genome shotgun (WGS) entry which is preliminary data.</text>
</comment>
<feature type="transmembrane region" description="Helical" evidence="10">
    <location>
        <begin position="70"/>
        <end position="90"/>
    </location>
</feature>
<comment type="similarity">
    <text evidence="7 10">Belongs to the fluoride channel Fluc/FEX (TC 1.A.43) family.</text>
</comment>
<keyword evidence="3 10" id="KW-0812">Transmembrane</keyword>
<keyword evidence="2 10" id="KW-1003">Cell membrane</keyword>
<organism evidence="11 12">
    <name type="scientific">Microbacterium amylolyticum</name>
    <dbReference type="NCBI Taxonomy" id="936337"/>
    <lineage>
        <taxon>Bacteria</taxon>
        <taxon>Bacillati</taxon>
        <taxon>Actinomycetota</taxon>
        <taxon>Actinomycetes</taxon>
        <taxon>Micrococcales</taxon>
        <taxon>Microbacteriaceae</taxon>
        <taxon>Microbacterium</taxon>
    </lineage>
</organism>
<keyword evidence="5 10" id="KW-0472">Membrane</keyword>
<keyword evidence="6 10" id="KW-0407">Ion channel</keyword>
<feature type="transmembrane region" description="Helical" evidence="10">
    <location>
        <begin position="38"/>
        <end position="63"/>
    </location>
</feature>
<keyword evidence="10" id="KW-0915">Sodium</keyword>
<feature type="binding site" evidence="10">
    <location>
        <position position="78"/>
    </location>
    <ligand>
        <name>Na(+)</name>
        <dbReference type="ChEBI" id="CHEBI:29101"/>
        <note>structural</note>
    </ligand>
</feature>
<comment type="function">
    <text evidence="9 10">Fluoride-specific ion channel. Important for reducing fluoride concentration in the cell, thus reducing its toxicity.</text>
</comment>
<sequence length="138" mass="14324">MTARPTLPAVDWLQLPLVMVGGAVGALTRWLLMEWDSSDFWVILAINVVGSMVLGFLVGVLGARHQRWRALLGTGMLGGFTSYSALAPLMGVSVFSGWAASLPYLAVLVATVIVGVAGALVGLASGGRLSRSAREGVA</sequence>
<protein>
    <recommendedName>
        <fullName evidence="10">Fluoride-specific ion channel FluC</fullName>
    </recommendedName>
</protein>
<evidence type="ECO:0000256" key="5">
    <source>
        <dbReference type="ARBA" id="ARBA00023136"/>
    </source>
</evidence>
<evidence type="ECO:0000256" key="6">
    <source>
        <dbReference type="ARBA" id="ARBA00023303"/>
    </source>
</evidence>
<dbReference type="EMBL" id="JAGIOL010000001">
    <property type="protein sequence ID" value="MBP2436421.1"/>
    <property type="molecule type" value="Genomic_DNA"/>
</dbReference>
<keyword evidence="10" id="KW-0813">Transport</keyword>
<reference evidence="11 12" key="1">
    <citation type="submission" date="2021-03" db="EMBL/GenBank/DDBJ databases">
        <title>Sequencing the genomes of 1000 actinobacteria strains.</title>
        <authorList>
            <person name="Klenk H.-P."/>
        </authorList>
    </citation>
    <scope>NUCLEOTIDE SEQUENCE [LARGE SCALE GENOMIC DNA]</scope>
    <source>
        <strain evidence="11 12">DSM 24221</strain>
    </source>
</reference>
<evidence type="ECO:0000256" key="7">
    <source>
        <dbReference type="ARBA" id="ARBA00035120"/>
    </source>
</evidence>
<evidence type="ECO:0000256" key="10">
    <source>
        <dbReference type="HAMAP-Rule" id="MF_00454"/>
    </source>
</evidence>
<keyword evidence="10" id="KW-0406">Ion transport</keyword>
<feature type="transmembrane region" description="Helical" evidence="10">
    <location>
        <begin position="102"/>
        <end position="124"/>
    </location>
</feature>
<evidence type="ECO:0000256" key="4">
    <source>
        <dbReference type="ARBA" id="ARBA00022989"/>
    </source>
</evidence>
<dbReference type="InterPro" id="IPR003691">
    <property type="entry name" value="FluC"/>
</dbReference>
<comment type="activity regulation">
    <text evidence="10">Na(+) is not transported, but it plays an essential structural role and its presence is essential for fluoride channel function.</text>
</comment>
<keyword evidence="4 10" id="KW-1133">Transmembrane helix</keyword>
<comment type="catalytic activity">
    <reaction evidence="8">
        <text>fluoride(in) = fluoride(out)</text>
        <dbReference type="Rhea" id="RHEA:76159"/>
        <dbReference type="ChEBI" id="CHEBI:17051"/>
    </reaction>
    <physiologicalReaction direction="left-to-right" evidence="8">
        <dbReference type="Rhea" id="RHEA:76160"/>
    </physiologicalReaction>
</comment>
<dbReference type="RefSeq" id="WP_241244951.1">
    <property type="nucleotide sequence ID" value="NZ_CP049253.1"/>
</dbReference>
<gene>
    <name evidence="10" type="primary">fluC</name>
    <name evidence="10" type="synonym">crcB</name>
    <name evidence="11" type="ORF">JOF34_001007</name>
</gene>
<feature type="binding site" evidence="10">
    <location>
        <position position="81"/>
    </location>
    <ligand>
        <name>Na(+)</name>
        <dbReference type="ChEBI" id="CHEBI:29101"/>
        <note>structural</note>
    </ligand>
</feature>
<evidence type="ECO:0000256" key="1">
    <source>
        <dbReference type="ARBA" id="ARBA00004651"/>
    </source>
</evidence>
<evidence type="ECO:0000256" key="9">
    <source>
        <dbReference type="ARBA" id="ARBA00049940"/>
    </source>
</evidence>
<keyword evidence="12" id="KW-1185">Reference proteome</keyword>
<dbReference type="Proteomes" id="UP001519362">
    <property type="component" value="Unassembled WGS sequence"/>
</dbReference>
<dbReference type="Pfam" id="PF02537">
    <property type="entry name" value="CRCB"/>
    <property type="match status" value="1"/>
</dbReference>
<feature type="transmembrane region" description="Helical" evidence="10">
    <location>
        <begin position="12"/>
        <end position="32"/>
    </location>
</feature>
<name>A0ABS4ZGK7_9MICO</name>
<evidence type="ECO:0000313" key="12">
    <source>
        <dbReference type="Proteomes" id="UP001519362"/>
    </source>
</evidence>
<evidence type="ECO:0000313" key="11">
    <source>
        <dbReference type="EMBL" id="MBP2436421.1"/>
    </source>
</evidence>
<keyword evidence="10" id="KW-0479">Metal-binding</keyword>
<comment type="subcellular location">
    <subcellularLocation>
        <location evidence="1 10">Cell membrane</location>
        <topology evidence="1 10">Multi-pass membrane protein</topology>
    </subcellularLocation>
</comment>
<accession>A0ABS4ZGK7</accession>
<evidence type="ECO:0000256" key="2">
    <source>
        <dbReference type="ARBA" id="ARBA00022475"/>
    </source>
</evidence>
<evidence type="ECO:0000256" key="3">
    <source>
        <dbReference type="ARBA" id="ARBA00022692"/>
    </source>
</evidence>
<dbReference type="HAMAP" id="MF_00454">
    <property type="entry name" value="FluC"/>
    <property type="match status" value="1"/>
</dbReference>
<proteinExistence type="inferred from homology"/>
<evidence type="ECO:0000256" key="8">
    <source>
        <dbReference type="ARBA" id="ARBA00035585"/>
    </source>
</evidence>